<gene>
    <name evidence="1" type="ORF">SAMN06265380_1028</name>
</gene>
<reference evidence="1 2" key="1">
    <citation type="submission" date="2017-05" db="EMBL/GenBank/DDBJ databases">
        <authorList>
            <person name="Varghese N."/>
            <person name="Submissions S."/>
        </authorList>
    </citation>
    <scope>NUCLEOTIDE SEQUENCE [LARGE SCALE GENOMIC DNA]</scope>
    <source>
        <strain evidence="1 2">DSM 28009</strain>
    </source>
</reference>
<protein>
    <submittedName>
        <fullName evidence="1">Uncharacterized protein</fullName>
    </submittedName>
</protein>
<organism evidence="1 2">
    <name type="scientific">Ruegeria faecimaris</name>
    <dbReference type="NCBI Taxonomy" id="686389"/>
    <lineage>
        <taxon>Bacteria</taxon>
        <taxon>Pseudomonadati</taxon>
        <taxon>Pseudomonadota</taxon>
        <taxon>Alphaproteobacteria</taxon>
        <taxon>Rhodobacterales</taxon>
        <taxon>Roseobacteraceae</taxon>
        <taxon>Ruegeria</taxon>
    </lineage>
</organism>
<dbReference type="EMBL" id="FXTE01000002">
    <property type="protein sequence ID" value="SMO52372.1"/>
    <property type="molecule type" value="Genomic_DNA"/>
</dbReference>
<evidence type="ECO:0000313" key="2">
    <source>
        <dbReference type="Proteomes" id="UP000319555"/>
    </source>
</evidence>
<keyword evidence="2" id="KW-1185">Reference proteome</keyword>
<dbReference type="Proteomes" id="UP000319555">
    <property type="component" value="Unassembled WGS sequence"/>
</dbReference>
<dbReference type="OrthoDB" id="9787293at2"/>
<dbReference type="RefSeq" id="WP_142635206.1">
    <property type="nucleotide sequence ID" value="NZ_FXTE01000002.1"/>
</dbReference>
<evidence type="ECO:0000313" key="1">
    <source>
        <dbReference type="EMBL" id="SMO52372.1"/>
    </source>
</evidence>
<proteinExistence type="predicted"/>
<sequence length="90" mass="9685">MAKAKSSILNLAPYFWPEETGSAPYCTELTMLGAHRETDAIMAYVPTILTLFGAHTLTEAIKNGTSPKTRFSPSNTDQPAVSWAFAGSGF</sequence>
<accession>A0A521BYV9</accession>
<name>A0A521BYV9_9RHOB</name>
<dbReference type="AlphaFoldDB" id="A0A521BYV9"/>